<keyword evidence="2" id="KW-0812">Transmembrane</keyword>
<name>A0A940M758_9ACTN</name>
<gene>
    <name evidence="3" type="ORF">JFN87_00765</name>
</gene>
<feature type="region of interest" description="Disordered" evidence="1">
    <location>
        <begin position="74"/>
        <end position="136"/>
    </location>
</feature>
<dbReference type="Proteomes" id="UP000670475">
    <property type="component" value="Unassembled WGS sequence"/>
</dbReference>
<evidence type="ECO:0000313" key="4">
    <source>
        <dbReference type="Proteomes" id="UP000670475"/>
    </source>
</evidence>
<keyword evidence="4" id="KW-1185">Reference proteome</keyword>
<dbReference type="AlphaFoldDB" id="A0A940M758"/>
<evidence type="ECO:0000313" key="3">
    <source>
        <dbReference type="EMBL" id="MBP0456034.1"/>
    </source>
</evidence>
<feature type="transmembrane region" description="Helical" evidence="2">
    <location>
        <begin position="45"/>
        <end position="71"/>
    </location>
</feature>
<accession>A0A940M758</accession>
<sequence>MFLLGLLLMGCAAAFVGLLIAYNLSGGPDYTVTLFGSQPFTISTLGAFLGGIALTLIFGIGLWLLLGGTVLARHRHKKQRSARQDADRAAAERDAMAGQLNNGSARGVTRDDYTPSGRRPSTAGARHSHRLHLPGH</sequence>
<dbReference type="EMBL" id="JAGIQL010000002">
    <property type="protein sequence ID" value="MBP0456034.1"/>
    <property type="molecule type" value="Genomic_DNA"/>
</dbReference>
<evidence type="ECO:0008006" key="5">
    <source>
        <dbReference type="Google" id="ProtNLM"/>
    </source>
</evidence>
<dbReference type="RefSeq" id="WP_209337821.1">
    <property type="nucleotide sequence ID" value="NZ_JAGIQL010000002.1"/>
</dbReference>
<protein>
    <recommendedName>
        <fullName evidence="5">LapA family protein</fullName>
    </recommendedName>
</protein>
<evidence type="ECO:0000256" key="1">
    <source>
        <dbReference type="SAM" id="MobiDB-lite"/>
    </source>
</evidence>
<organism evidence="3 4">
    <name type="scientific">Streptomyces montanisoli</name>
    <dbReference type="NCBI Taxonomy" id="2798581"/>
    <lineage>
        <taxon>Bacteria</taxon>
        <taxon>Bacillati</taxon>
        <taxon>Actinomycetota</taxon>
        <taxon>Actinomycetes</taxon>
        <taxon>Kitasatosporales</taxon>
        <taxon>Streptomycetaceae</taxon>
        <taxon>Streptomyces</taxon>
    </lineage>
</organism>
<keyword evidence="2" id="KW-0472">Membrane</keyword>
<feature type="compositionally biased region" description="Basic and acidic residues" evidence="1">
    <location>
        <begin position="82"/>
        <end position="95"/>
    </location>
</feature>
<keyword evidence="2" id="KW-1133">Transmembrane helix</keyword>
<feature type="compositionally biased region" description="Basic residues" evidence="1">
    <location>
        <begin position="126"/>
        <end position="136"/>
    </location>
</feature>
<evidence type="ECO:0000256" key="2">
    <source>
        <dbReference type="SAM" id="Phobius"/>
    </source>
</evidence>
<comment type="caution">
    <text evidence="3">The sequence shown here is derived from an EMBL/GenBank/DDBJ whole genome shotgun (WGS) entry which is preliminary data.</text>
</comment>
<proteinExistence type="predicted"/>
<reference evidence="3" key="1">
    <citation type="submission" date="2021-03" db="EMBL/GenBank/DDBJ databases">
        <title>Whole genome sequence of Streptomyces bomunensis MMS17-BM035.</title>
        <authorList>
            <person name="Lee J.H."/>
        </authorList>
    </citation>
    <scope>NUCLEOTIDE SEQUENCE</scope>
    <source>
        <strain evidence="3">MMS17-BM035</strain>
    </source>
</reference>